<feature type="compositionally biased region" description="Basic and acidic residues" evidence="1">
    <location>
        <begin position="193"/>
        <end position="204"/>
    </location>
</feature>
<feature type="region of interest" description="Disordered" evidence="1">
    <location>
        <begin position="169"/>
        <end position="256"/>
    </location>
</feature>
<evidence type="ECO:0000313" key="3">
    <source>
        <dbReference type="Proteomes" id="UP000433876"/>
    </source>
</evidence>
<dbReference type="OMA" id="LLWSHWH"/>
<accession>A0A8S8ZKL8</accession>
<gene>
    <name evidence="2" type="ORF">SMACR_00600</name>
</gene>
<organism evidence="2 3">
    <name type="scientific">Sordaria macrospora</name>
    <dbReference type="NCBI Taxonomy" id="5147"/>
    <lineage>
        <taxon>Eukaryota</taxon>
        <taxon>Fungi</taxon>
        <taxon>Dikarya</taxon>
        <taxon>Ascomycota</taxon>
        <taxon>Pezizomycotina</taxon>
        <taxon>Sordariomycetes</taxon>
        <taxon>Sordariomycetidae</taxon>
        <taxon>Sordariales</taxon>
        <taxon>Sordariaceae</taxon>
        <taxon>Sordaria</taxon>
    </lineage>
</organism>
<feature type="compositionally biased region" description="Basic and acidic residues" evidence="1">
    <location>
        <begin position="342"/>
        <end position="355"/>
    </location>
</feature>
<protein>
    <submittedName>
        <fullName evidence="2">Uncharacterized protein</fullName>
    </submittedName>
</protein>
<dbReference type="AlphaFoldDB" id="A0A8S8ZKL8"/>
<feature type="compositionally biased region" description="Basic and acidic residues" evidence="1">
    <location>
        <begin position="468"/>
        <end position="483"/>
    </location>
</feature>
<proteinExistence type="predicted"/>
<dbReference type="VEuPathDB" id="FungiDB:SMAC_00600"/>
<feature type="compositionally biased region" description="Low complexity" evidence="1">
    <location>
        <begin position="234"/>
        <end position="249"/>
    </location>
</feature>
<feature type="region of interest" description="Disordered" evidence="1">
    <location>
        <begin position="328"/>
        <end position="355"/>
    </location>
</feature>
<evidence type="ECO:0000256" key="1">
    <source>
        <dbReference type="SAM" id="MobiDB-lite"/>
    </source>
</evidence>
<feature type="region of interest" description="Disordered" evidence="1">
    <location>
        <begin position="458"/>
        <end position="484"/>
    </location>
</feature>
<reference evidence="2 3" key="1">
    <citation type="submission" date="2017-07" db="EMBL/GenBank/DDBJ databases">
        <title>Genome sequence of the Sordaria macrospora wild type strain R19027.</title>
        <authorList>
            <person name="Nowrousian M."/>
            <person name="Teichert I."/>
            <person name="Kueck U."/>
        </authorList>
    </citation>
    <scope>NUCLEOTIDE SEQUENCE [LARGE SCALE GENOMIC DNA]</scope>
    <source>
        <strain evidence="2 3">R19027</strain>
        <tissue evidence="2">Mycelium</tissue>
    </source>
</reference>
<name>A0A8S8ZKL8_SORMA</name>
<feature type="compositionally biased region" description="Low complexity" evidence="1">
    <location>
        <begin position="206"/>
        <end position="215"/>
    </location>
</feature>
<feature type="region of interest" description="Disordered" evidence="1">
    <location>
        <begin position="375"/>
        <end position="406"/>
    </location>
</feature>
<dbReference type="Proteomes" id="UP000433876">
    <property type="component" value="Unassembled WGS sequence"/>
</dbReference>
<dbReference type="EMBL" id="NMPR01000116">
    <property type="protein sequence ID" value="KAA8630049.1"/>
    <property type="molecule type" value="Genomic_DNA"/>
</dbReference>
<feature type="compositionally biased region" description="Basic and acidic residues" evidence="1">
    <location>
        <begin position="375"/>
        <end position="392"/>
    </location>
</feature>
<evidence type="ECO:0000313" key="2">
    <source>
        <dbReference type="EMBL" id="KAA8630049.1"/>
    </source>
</evidence>
<sequence length="523" mass="57421">MAILTKAGNNVLRRTTVAGSSRVPVPVVSVGVGTAQHRYKSTNTHVPFPAGIISSLQISRHIYEQEGFVPEEVTLSYAVSPAEIALRSSASHTAAANVGAGNHHRHGLLWSHWHPGPTAGVEYQTRQFSASTGSSGGGLKRAAAVSDPSIWEWGDRSHTQPDHMVAAKPIMPGDEHYDPVTINDMPSQSEANVKADRSDIDPLHRLGALGASSSSHSHHSHGGTQVHYGPSVYQSHQSRQFFSTSSSSEGYGGGMSAAAVHDPSIWEWGDRSHTQPDHKIPPRPIWPGDPHYDPVTINDMPSQSEANVKADRSDIDPLPMGLHKVIPLPAGEAIPGPTESEWDVRADRSSMEEDPLRDRMSFRDYGPLMAAGRRTEQEIKRDSMKMKKKDNADNADTGDMYDMPERGDSESMHSGYGYYGASSTSNFSGGEMWEGMESTDKKRGVRQDRLFMEDFGEEDESLGTTKFGEGEGREGYEGERGYFGEEGPATRRRYGMEEMVGMDKSAEEMELEDAMLPHFTRFY</sequence>
<comment type="caution">
    <text evidence="2">The sequence shown here is derived from an EMBL/GenBank/DDBJ whole genome shotgun (WGS) entry which is preliminary data.</text>
</comment>